<dbReference type="InterPro" id="IPR045378">
    <property type="entry name" value="LNT_N"/>
</dbReference>
<evidence type="ECO:0000313" key="11">
    <source>
        <dbReference type="EMBL" id="KAF7598834.1"/>
    </source>
</evidence>
<evidence type="ECO:0000256" key="5">
    <source>
        <dbReference type="ARBA" id="ARBA00022692"/>
    </source>
</evidence>
<evidence type="ECO:0000256" key="6">
    <source>
        <dbReference type="ARBA" id="ARBA00022989"/>
    </source>
</evidence>
<evidence type="ECO:0000256" key="1">
    <source>
        <dbReference type="ARBA" id="ARBA00004651"/>
    </source>
</evidence>
<evidence type="ECO:0000313" key="12">
    <source>
        <dbReference type="EMBL" id="PAS92742.1"/>
    </source>
</evidence>
<comment type="subcellular location">
    <subcellularLocation>
        <location evidence="1 9">Cell membrane</location>
        <topology evidence="1 9">Multi-pass membrane protein</topology>
    </subcellularLocation>
</comment>
<dbReference type="UniPathway" id="UPA00666"/>
<evidence type="ECO:0000256" key="9">
    <source>
        <dbReference type="HAMAP-Rule" id="MF_01148"/>
    </source>
</evidence>
<dbReference type="NCBIfam" id="TIGR00546">
    <property type="entry name" value="lnt"/>
    <property type="match status" value="1"/>
</dbReference>
<feature type="transmembrane region" description="Helical" evidence="9">
    <location>
        <begin position="155"/>
        <end position="178"/>
    </location>
</feature>
<evidence type="ECO:0000259" key="10">
    <source>
        <dbReference type="PROSITE" id="PS50263"/>
    </source>
</evidence>
<protein>
    <recommendedName>
        <fullName evidence="9">Apolipoprotein N-acyltransferase</fullName>
        <shortName evidence="9">ALP N-acyltransferase</shortName>
        <ecNumber evidence="9">2.3.1.269</ecNumber>
    </recommendedName>
</protein>
<feature type="domain" description="CN hydrolase" evidence="10">
    <location>
        <begin position="222"/>
        <end position="456"/>
    </location>
</feature>
<dbReference type="OrthoDB" id="9804277at2"/>
<dbReference type="Proteomes" id="UP000623509">
    <property type="component" value="Unassembled WGS sequence"/>
</dbReference>
<dbReference type="PROSITE" id="PS50263">
    <property type="entry name" value="CN_HYDROLASE"/>
    <property type="match status" value="1"/>
</dbReference>
<keyword evidence="6 9" id="KW-1133">Transmembrane helix</keyword>
<comment type="function">
    <text evidence="9">Catalyzes the phospholipid dependent N-acylation of the N-terminal cysteine of apolipoprotein, the last step in lipoprotein maturation.</text>
</comment>
<dbReference type="PANTHER" id="PTHR38686:SF1">
    <property type="entry name" value="APOLIPOPROTEIN N-ACYLTRANSFERASE"/>
    <property type="match status" value="1"/>
</dbReference>
<proteinExistence type="inferred from homology"/>
<dbReference type="HAMAP" id="MF_01148">
    <property type="entry name" value="Lnt"/>
    <property type="match status" value="1"/>
</dbReference>
<dbReference type="Proteomes" id="UP000216107">
    <property type="component" value="Unassembled WGS sequence"/>
</dbReference>
<keyword evidence="12" id="KW-0449">Lipoprotein</keyword>
<dbReference type="GO" id="GO:0005886">
    <property type="term" value="C:plasma membrane"/>
    <property type="evidence" value="ECO:0007669"/>
    <property type="project" value="UniProtKB-SubCell"/>
</dbReference>
<reference evidence="11 14" key="1">
    <citation type="submission" date="2016-08" db="EMBL/GenBank/DDBJ databases">
        <title>Candidatus Dactylopiibacterium carminicum genome sequence.</title>
        <authorList>
            <person name="Ramirez-Puebla S.T."/>
            <person name="Ormeno-Orrillo E."/>
            <person name="Vera-Ponce De Leon A."/>
            <person name="Luis L."/>
            <person name="Sanchez-Flores A."/>
            <person name="Monica R."/>
            <person name="Martinez-Romero E."/>
        </authorList>
    </citation>
    <scope>NUCLEOTIDE SEQUENCE [LARGE SCALE GENOMIC DNA]</scope>
    <source>
        <strain evidence="11">END1</strain>
    </source>
</reference>
<keyword evidence="8 9" id="KW-0012">Acyltransferase</keyword>
<feature type="transmembrane region" description="Helical" evidence="9">
    <location>
        <begin position="114"/>
        <end position="135"/>
    </location>
</feature>
<gene>
    <name evidence="9" type="primary">lnt</name>
    <name evidence="11" type="ORF">BGI27_11150</name>
    <name evidence="12" type="ORF">CGU29_10500</name>
</gene>
<feature type="transmembrane region" description="Helical" evidence="9">
    <location>
        <begin position="84"/>
        <end position="107"/>
    </location>
</feature>
<evidence type="ECO:0000313" key="14">
    <source>
        <dbReference type="Proteomes" id="UP000623509"/>
    </source>
</evidence>
<dbReference type="Gene3D" id="3.60.110.10">
    <property type="entry name" value="Carbon-nitrogen hydrolase"/>
    <property type="match status" value="1"/>
</dbReference>
<dbReference type="EC" id="2.3.1.269" evidence="9"/>
<evidence type="ECO:0000256" key="4">
    <source>
        <dbReference type="ARBA" id="ARBA00022679"/>
    </source>
</evidence>
<dbReference type="InterPro" id="IPR004563">
    <property type="entry name" value="Apolipo_AcylTrfase"/>
</dbReference>
<dbReference type="Pfam" id="PF00795">
    <property type="entry name" value="CN_hydrolase"/>
    <property type="match status" value="1"/>
</dbReference>
<reference evidence="12 13" key="2">
    <citation type="submission" date="2017-07" db="EMBL/GenBank/DDBJ databases">
        <title>Candidatus Dactylopiibacterium carminicum, a nitrogen-fixing symbiont of the cochineal insect Dactylopius coccus and Dactylopius opuntiae (Hemiptera: Coccoidea: Dactylopiidae).</title>
        <authorList>
            <person name="Vera A."/>
        </authorList>
    </citation>
    <scope>NUCLEOTIDE SEQUENCE [LARGE SCALE GENOMIC DNA]</scope>
    <source>
        <strain evidence="12 13">NFDCM</strain>
    </source>
</reference>
<dbReference type="EMBL" id="MDUX01000036">
    <property type="protein sequence ID" value="KAF7598834.1"/>
    <property type="molecule type" value="Genomic_DNA"/>
</dbReference>
<dbReference type="CDD" id="cd07571">
    <property type="entry name" value="ALP_N-acyl_transferase"/>
    <property type="match status" value="1"/>
</dbReference>
<comment type="catalytic activity">
    <reaction evidence="9">
        <text>N-terminal S-1,2-diacyl-sn-glyceryl-L-cysteinyl-[lipoprotein] + a glycerophospholipid = N-acyl-S-1,2-diacyl-sn-glyceryl-L-cysteinyl-[lipoprotein] + a 2-acyl-sn-glycero-3-phospholipid + H(+)</text>
        <dbReference type="Rhea" id="RHEA:48228"/>
        <dbReference type="Rhea" id="RHEA-COMP:14681"/>
        <dbReference type="Rhea" id="RHEA-COMP:14684"/>
        <dbReference type="ChEBI" id="CHEBI:15378"/>
        <dbReference type="ChEBI" id="CHEBI:136912"/>
        <dbReference type="ChEBI" id="CHEBI:140656"/>
        <dbReference type="ChEBI" id="CHEBI:140657"/>
        <dbReference type="ChEBI" id="CHEBI:140660"/>
        <dbReference type="EC" id="2.3.1.269"/>
    </reaction>
</comment>
<keyword evidence="5 9" id="KW-0812">Transmembrane</keyword>
<feature type="transmembrane region" description="Helical" evidence="9">
    <location>
        <begin position="51"/>
        <end position="72"/>
    </location>
</feature>
<comment type="caution">
    <text evidence="12">The sequence shown here is derived from an EMBL/GenBank/DDBJ whole genome shotgun (WGS) entry which is preliminary data.</text>
</comment>
<dbReference type="PANTHER" id="PTHR38686">
    <property type="entry name" value="APOLIPOPROTEIN N-ACYLTRANSFERASE"/>
    <property type="match status" value="1"/>
</dbReference>
<dbReference type="GO" id="GO:0042158">
    <property type="term" value="P:lipoprotein biosynthetic process"/>
    <property type="evidence" value="ECO:0007669"/>
    <property type="project" value="UniProtKB-UniRule"/>
</dbReference>
<organism evidence="12 13">
    <name type="scientific">Candidatus Dactylopiibacterium carminicum</name>
    <dbReference type="NCBI Taxonomy" id="857335"/>
    <lineage>
        <taxon>Bacteria</taxon>
        <taxon>Pseudomonadati</taxon>
        <taxon>Pseudomonadota</taxon>
        <taxon>Betaproteobacteria</taxon>
        <taxon>Rhodocyclales</taxon>
        <taxon>Rhodocyclaceae</taxon>
        <taxon>Candidatus Dactylopiibacterium</taxon>
    </lineage>
</organism>
<comment type="similarity">
    <text evidence="2 9">Belongs to the CN hydrolase family. Apolipoprotein N-acyltransferase subfamily.</text>
</comment>
<keyword evidence="7 9" id="KW-0472">Membrane</keyword>
<accession>A0A272ERM8</accession>
<evidence type="ECO:0000313" key="13">
    <source>
        <dbReference type="Proteomes" id="UP000216107"/>
    </source>
</evidence>
<dbReference type="SUPFAM" id="SSF56317">
    <property type="entry name" value="Carbon-nitrogen hydrolase"/>
    <property type="match status" value="1"/>
</dbReference>
<dbReference type="AlphaFoldDB" id="A0A272ERM8"/>
<dbReference type="EMBL" id="NMRN01000031">
    <property type="protein sequence ID" value="PAS92742.1"/>
    <property type="molecule type" value="Genomic_DNA"/>
</dbReference>
<evidence type="ECO:0000256" key="8">
    <source>
        <dbReference type="ARBA" id="ARBA00023315"/>
    </source>
</evidence>
<dbReference type="Pfam" id="PF20154">
    <property type="entry name" value="LNT_N"/>
    <property type="match status" value="1"/>
</dbReference>
<evidence type="ECO:0000256" key="3">
    <source>
        <dbReference type="ARBA" id="ARBA00022475"/>
    </source>
</evidence>
<evidence type="ECO:0000256" key="2">
    <source>
        <dbReference type="ARBA" id="ARBA00010065"/>
    </source>
</evidence>
<sequence>MPMPFLFAVLAGAASVLAYAPFEWFWLMPLCWGSWYALLRQKEVRPGRAALLGWSWGAAALFAGLCWLVVALNRYGGLSAPLSVALIMLFCAALALIYIASASALFARLRPTHWLLRTLFAAACWTWFELLRGQIFPSFPWLAIGYTQTPPSPLAGWAAILGVYGVGFLLAWTSALLVEAWRLPACHRSALGLALLPWLSGAGLRQIAWSEPTGEPLRVALIQTNVPQDQKWNGERMGEWLSLHLELLRNNPAQLTVMPETTLPLLAEHLPVGYLDALKAQAQSAGGDVVLGVFTRDDGRVYNSAISLGTHASQRYSKNHLVPLGEYVPWGFQWFLDLAKIPMANQTPGGERQPLMQIGGQRIAMNICYEDAFGEELRRALPEATLMLNISNLAWYGNSHAQPQHLQISRMRALESARPQLRATNTGMTGVVLPDGSVSHLLPAFTRGAVAAEVRGYTGATPFVQLGDWPIKLLCVLIFGAVVLDRWRWRV</sequence>
<dbReference type="InterPro" id="IPR036526">
    <property type="entry name" value="C-N_Hydrolase_sf"/>
</dbReference>
<comment type="caution">
    <text evidence="9">Lacks conserved residue(s) required for the propagation of feature annotation.</text>
</comment>
<keyword evidence="3 9" id="KW-1003">Cell membrane</keyword>
<dbReference type="InterPro" id="IPR003010">
    <property type="entry name" value="C-N_Hydrolase"/>
</dbReference>
<evidence type="ECO:0000256" key="7">
    <source>
        <dbReference type="ARBA" id="ARBA00023136"/>
    </source>
</evidence>
<comment type="pathway">
    <text evidence="9">Protein modification; lipoprotein biosynthesis (N-acyl transfer).</text>
</comment>
<keyword evidence="14" id="KW-1185">Reference proteome</keyword>
<keyword evidence="4 9" id="KW-0808">Transferase</keyword>
<name>A0A272ERM8_9RHOO</name>
<dbReference type="GO" id="GO:0016410">
    <property type="term" value="F:N-acyltransferase activity"/>
    <property type="evidence" value="ECO:0007669"/>
    <property type="project" value="UniProtKB-UniRule"/>
</dbReference>